<sequence length="96" mass="11512">MPNIINFNRDRHYVYVIIKKKKRRVLCLHILREPCRSYFCKTISRNRFEYFSEEYLSITLPISLATASVCDQIFLSVPPKEIPKLHLHVITIKIYK</sequence>
<name>A0A0L8G478_OCTBM</name>
<dbReference type="AlphaFoldDB" id="A0A0L8G478"/>
<accession>A0A0L8G478</accession>
<evidence type="ECO:0000313" key="1">
    <source>
        <dbReference type="EMBL" id="KOF71841.1"/>
    </source>
</evidence>
<protein>
    <submittedName>
        <fullName evidence="1">Uncharacterized protein</fullName>
    </submittedName>
</protein>
<dbReference type="EMBL" id="KQ423957">
    <property type="protein sequence ID" value="KOF71841.1"/>
    <property type="molecule type" value="Genomic_DNA"/>
</dbReference>
<proteinExistence type="predicted"/>
<gene>
    <name evidence="1" type="ORF">OCBIM_22000407mg</name>
</gene>
<reference evidence="1" key="1">
    <citation type="submission" date="2015-07" db="EMBL/GenBank/DDBJ databases">
        <title>MeaNS - Measles Nucleotide Surveillance Program.</title>
        <authorList>
            <person name="Tran T."/>
            <person name="Druce J."/>
        </authorList>
    </citation>
    <scope>NUCLEOTIDE SEQUENCE</scope>
    <source>
        <strain evidence="1">UCB-OBI-ISO-001</strain>
        <tissue evidence="1">Gonad</tissue>
    </source>
</reference>
<organism evidence="1">
    <name type="scientific">Octopus bimaculoides</name>
    <name type="common">California two-spotted octopus</name>
    <dbReference type="NCBI Taxonomy" id="37653"/>
    <lineage>
        <taxon>Eukaryota</taxon>
        <taxon>Metazoa</taxon>
        <taxon>Spiralia</taxon>
        <taxon>Lophotrochozoa</taxon>
        <taxon>Mollusca</taxon>
        <taxon>Cephalopoda</taxon>
        <taxon>Coleoidea</taxon>
        <taxon>Octopodiformes</taxon>
        <taxon>Octopoda</taxon>
        <taxon>Incirrata</taxon>
        <taxon>Octopodidae</taxon>
        <taxon>Octopus</taxon>
    </lineage>
</organism>